<dbReference type="EMBL" id="CH476740">
    <property type="protein sequence ID" value="EIE86880.1"/>
    <property type="molecule type" value="Genomic_DNA"/>
</dbReference>
<evidence type="ECO:0000313" key="3">
    <source>
        <dbReference type="EMBL" id="EIE86880.1"/>
    </source>
</evidence>
<protein>
    <recommendedName>
        <fullName evidence="2">Metallo-beta-lactamase domain-containing protein</fullName>
    </recommendedName>
</protein>
<dbReference type="eggNOG" id="KOG3798">
    <property type="taxonomic scope" value="Eukaryota"/>
</dbReference>
<accession>I1CEK0</accession>
<feature type="domain" description="Metallo-beta-lactamase" evidence="2">
    <location>
        <begin position="117"/>
        <end position="300"/>
    </location>
</feature>
<dbReference type="GO" id="GO:0005737">
    <property type="term" value="C:cytoplasm"/>
    <property type="evidence" value="ECO:0007669"/>
    <property type="project" value="TreeGrafter"/>
</dbReference>
<dbReference type="Proteomes" id="UP000009138">
    <property type="component" value="Unassembled WGS sequence"/>
</dbReference>
<dbReference type="SUPFAM" id="SSF56281">
    <property type="entry name" value="Metallo-hydrolase/oxidoreductase"/>
    <property type="match status" value="1"/>
</dbReference>
<sequence>MFRRAAAALSVITLLPMSAAYAQGKKPHHDGNGFKNPWPSFTSYGLGSVPRMLWTADSKRAFEEVKSMKPPQPVKMDWDLIKQGEEGVIRATWLGHACVLVQLNGFNILLDPIFSESYDHLDEQTINKVSQLNPDCKFYVPLGNKKWFNLEKSVDRNGDQRVIELDWWDSSMLQRHVDNQVVSQVRLTCTPCQHFTGRGIFDRNKTLWASWCLEGMVDENTTKGKVFFGGATKDQQYDVKYLDTLPFCPAFKEIGEKFNGFDLALIPIGAYSPRWFMSPIHCSPEDAVRVHEDVKSKRSVSDSK</sequence>
<dbReference type="GeneID" id="93618556"/>
<dbReference type="Pfam" id="PF12706">
    <property type="entry name" value="Lactamase_B_2"/>
    <property type="match status" value="1"/>
</dbReference>
<name>I1CEK0_RHIO9</name>
<dbReference type="Gene3D" id="3.60.15.10">
    <property type="entry name" value="Ribonuclease Z/Hydroxyacylglutathione hydrolase-like"/>
    <property type="match status" value="1"/>
</dbReference>
<keyword evidence="4" id="KW-1185">Reference proteome</keyword>
<gene>
    <name evidence="3" type="ORF">RO3G_11591</name>
</gene>
<evidence type="ECO:0000259" key="2">
    <source>
        <dbReference type="Pfam" id="PF12706"/>
    </source>
</evidence>
<dbReference type="InParanoid" id="I1CEK0"/>
<dbReference type="PANTHER" id="PTHR15032:SF4">
    <property type="entry name" value="N-ACYL-PHOSPHATIDYLETHANOLAMINE-HYDROLYZING PHOSPHOLIPASE D"/>
    <property type="match status" value="1"/>
</dbReference>
<dbReference type="RefSeq" id="XP_067522276.1">
    <property type="nucleotide sequence ID" value="XM_067666175.1"/>
</dbReference>
<keyword evidence="1" id="KW-0732">Signal</keyword>
<feature type="chain" id="PRO_5003638016" description="Metallo-beta-lactamase domain-containing protein" evidence="1">
    <location>
        <begin position="25"/>
        <end position="304"/>
    </location>
</feature>
<proteinExistence type="predicted"/>
<evidence type="ECO:0000256" key="1">
    <source>
        <dbReference type="SAM" id="SignalP"/>
    </source>
</evidence>
<organism evidence="3 4">
    <name type="scientific">Rhizopus delemar (strain RA 99-880 / ATCC MYA-4621 / FGSC 9543 / NRRL 43880)</name>
    <name type="common">Mucormycosis agent</name>
    <name type="synonym">Rhizopus arrhizus var. delemar</name>
    <dbReference type="NCBI Taxonomy" id="246409"/>
    <lineage>
        <taxon>Eukaryota</taxon>
        <taxon>Fungi</taxon>
        <taxon>Fungi incertae sedis</taxon>
        <taxon>Mucoromycota</taxon>
        <taxon>Mucoromycotina</taxon>
        <taxon>Mucoromycetes</taxon>
        <taxon>Mucorales</taxon>
        <taxon>Mucorineae</taxon>
        <taxon>Rhizopodaceae</taxon>
        <taxon>Rhizopus</taxon>
    </lineage>
</organism>
<reference evidence="3 4" key="1">
    <citation type="journal article" date="2009" name="PLoS Genet.">
        <title>Genomic analysis of the basal lineage fungus Rhizopus oryzae reveals a whole-genome duplication.</title>
        <authorList>
            <person name="Ma L.-J."/>
            <person name="Ibrahim A.S."/>
            <person name="Skory C."/>
            <person name="Grabherr M.G."/>
            <person name="Burger G."/>
            <person name="Butler M."/>
            <person name="Elias M."/>
            <person name="Idnurm A."/>
            <person name="Lang B.F."/>
            <person name="Sone T."/>
            <person name="Abe A."/>
            <person name="Calvo S.E."/>
            <person name="Corrochano L.M."/>
            <person name="Engels R."/>
            <person name="Fu J."/>
            <person name="Hansberg W."/>
            <person name="Kim J.-M."/>
            <person name="Kodira C.D."/>
            <person name="Koehrsen M.J."/>
            <person name="Liu B."/>
            <person name="Miranda-Saavedra D."/>
            <person name="O'Leary S."/>
            <person name="Ortiz-Castellanos L."/>
            <person name="Poulter R."/>
            <person name="Rodriguez-Romero J."/>
            <person name="Ruiz-Herrera J."/>
            <person name="Shen Y.-Q."/>
            <person name="Zeng Q."/>
            <person name="Galagan J."/>
            <person name="Birren B.W."/>
            <person name="Cuomo C.A."/>
            <person name="Wickes B.L."/>
        </authorList>
    </citation>
    <scope>NUCLEOTIDE SEQUENCE [LARGE SCALE GENOMIC DNA]</scope>
    <source>
        <strain evidence="4">RA 99-880 / ATCC MYA-4621 / FGSC 9543 / NRRL 43880</strain>
    </source>
</reference>
<dbReference type="STRING" id="246409.I1CEK0"/>
<dbReference type="InterPro" id="IPR036866">
    <property type="entry name" value="RibonucZ/Hydroxyglut_hydro"/>
</dbReference>
<dbReference type="VEuPathDB" id="FungiDB:RO3G_11591"/>
<dbReference type="PANTHER" id="PTHR15032">
    <property type="entry name" value="N-ACYL-PHOSPHATIDYLETHANOLAMINE-HYDROLYZING PHOSPHOLIPASE D"/>
    <property type="match status" value="1"/>
</dbReference>
<dbReference type="OrthoDB" id="332863at2759"/>
<dbReference type="InterPro" id="IPR001279">
    <property type="entry name" value="Metallo-B-lactamas"/>
</dbReference>
<dbReference type="OMA" id="EPPERWR"/>
<evidence type="ECO:0000313" key="4">
    <source>
        <dbReference type="Proteomes" id="UP000009138"/>
    </source>
</evidence>
<feature type="signal peptide" evidence="1">
    <location>
        <begin position="1"/>
        <end position="24"/>
    </location>
</feature>
<dbReference type="AlphaFoldDB" id="I1CEK0"/>